<comment type="caution">
    <text evidence="1">The sequence shown here is derived from an EMBL/GenBank/DDBJ whole genome shotgun (WGS) entry which is preliminary data.</text>
</comment>
<dbReference type="Proteomes" id="UP000285274">
    <property type="component" value="Unassembled WGS sequence"/>
</dbReference>
<evidence type="ECO:0000313" key="2">
    <source>
        <dbReference type="Proteomes" id="UP000285274"/>
    </source>
</evidence>
<dbReference type="AlphaFoldDB" id="A0A412IWN2"/>
<dbReference type="RefSeq" id="WP_118320590.1">
    <property type="nucleotide sequence ID" value="NZ_QRVM01000067.1"/>
</dbReference>
<accession>A0A412IWN2</accession>
<gene>
    <name evidence="1" type="ORF">DWX92_10690</name>
</gene>
<sequence length="113" mass="13396">MSTEMLMKNRERFIKNVNSNENGAAALSLRLFCYARFMAVKNPYAETHDWVYENELTNAQANQYVFRLLDESTERPSMDMLIRKLKSVRLVRDSEMNGRKIYVIKFTDIEMED</sequence>
<name>A0A412IWN2_9FIRM</name>
<reference evidence="1 2" key="1">
    <citation type="submission" date="2018-08" db="EMBL/GenBank/DDBJ databases">
        <title>A genome reference for cultivated species of the human gut microbiota.</title>
        <authorList>
            <person name="Zou Y."/>
            <person name="Xue W."/>
            <person name="Luo G."/>
        </authorList>
    </citation>
    <scope>NUCLEOTIDE SEQUENCE [LARGE SCALE GENOMIC DNA]</scope>
    <source>
        <strain evidence="1 2">AF22-10AC</strain>
    </source>
</reference>
<proteinExistence type="predicted"/>
<protein>
    <submittedName>
        <fullName evidence="1">Uncharacterized protein</fullName>
    </submittedName>
</protein>
<organism evidence="1 2">
    <name type="scientific">Holdemanella biformis</name>
    <dbReference type="NCBI Taxonomy" id="1735"/>
    <lineage>
        <taxon>Bacteria</taxon>
        <taxon>Bacillati</taxon>
        <taxon>Bacillota</taxon>
        <taxon>Erysipelotrichia</taxon>
        <taxon>Erysipelotrichales</taxon>
        <taxon>Erysipelotrichaceae</taxon>
        <taxon>Holdemanella</taxon>
    </lineage>
</organism>
<dbReference type="EMBL" id="QRVM01000067">
    <property type="protein sequence ID" value="RGS44539.1"/>
    <property type="molecule type" value="Genomic_DNA"/>
</dbReference>
<evidence type="ECO:0000313" key="1">
    <source>
        <dbReference type="EMBL" id="RGS44539.1"/>
    </source>
</evidence>